<evidence type="ECO:0000313" key="1">
    <source>
        <dbReference type="EMBL" id="WDC82784.1"/>
    </source>
</evidence>
<evidence type="ECO:0000313" key="2">
    <source>
        <dbReference type="Proteomes" id="UP001222683"/>
    </source>
</evidence>
<name>A0AAQ3AUA6_9LACO</name>
<proteinExistence type="predicted"/>
<protein>
    <submittedName>
        <fullName evidence="1">Uncharacterized protein</fullName>
    </submittedName>
</protein>
<dbReference type="Proteomes" id="UP001222683">
    <property type="component" value="Chromosome"/>
</dbReference>
<dbReference type="AlphaFoldDB" id="A0AAQ3AUA6"/>
<organism evidence="1 2">
    <name type="scientific">Ligilactobacillus ruminis</name>
    <dbReference type="NCBI Taxonomy" id="1623"/>
    <lineage>
        <taxon>Bacteria</taxon>
        <taxon>Bacillati</taxon>
        <taxon>Bacillota</taxon>
        <taxon>Bacilli</taxon>
        <taxon>Lactobacillales</taxon>
        <taxon>Lactobacillaceae</taxon>
        <taxon>Ligilactobacillus</taxon>
    </lineage>
</organism>
<dbReference type="EMBL" id="CP117692">
    <property type="protein sequence ID" value="WDC82784.1"/>
    <property type="molecule type" value="Genomic_DNA"/>
</dbReference>
<reference evidence="1" key="1">
    <citation type="submission" date="2023-02" db="EMBL/GenBank/DDBJ databases">
        <title>Complete genome sequence of Lactobacillus ruminis CACC888 isolated from Pig feces.</title>
        <authorList>
            <person name="Park S."/>
            <person name="Park M.A."/>
            <person name="Kim D.-H."/>
            <person name="Kim Y."/>
        </authorList>
    </citation>
    <scope>NUCLEOTIDE SEQUENCE</scope>
    <source>
        <strain evidence="1">CACC888</strain>
    </source>
</reference>
<accession>A0AAQ3AUA6</accession>
<sequence>MENNILIRLNLKANIPYSLIVNAFFVKCKLFALTDDVRFNQKKSGFLLELNEMPNECGQFATAFVRHFLNTVLLNRFSQNFIHLYGQSAIFL</sequence>
<gene>
    <name evidence="1" type="ORF">PSR59_04015</name>
</gene>
<dbReference type="RefSeq" id="WP_273745431.1">
    <property type="nucleotide sequence ID" value="NZ_CP117692.1"/>
</dbReference>